<dbReference type="EMBL" id="JAFNEN010000244">
    <property type="protein sequence ID" value="KAG8188277.1"/>
    <property type="molecule type" value="Genomic_DNA"/>
</dbReference>
<protein>
    <recommendedName>
        <fullName evidence="5">Prokineticin domain-containing protein</fullName>
    </recommendedName>
</protein>
<dbReference type="GO" id="GO:0005576">
    <property type="term" value="C:extracellular region"/>
    <property type="evidence" value="ECO:0007669"/>
    <property type="project" value="UniProtKB-SubCell"/>
</dbReference>
<gene>
    <name evidence="6" type="ORF">JTE90_012110</name>
</gene>
<name>A0AAV6UVA8_9ARAC</name>
<feature type="domain" description="Prokineticin" evidence="5">
    <location>
        <begin position="25"/>
        <end position="99"/>
    </location>
</feature>
<feature type="signal peptide" evidence="4">
    <location>
        <begin position="1"/>
        <end position="19"/>
    </location>
</feature>
<evidence type="ECO:0000313" key="6">
    <source>
        <dbReference type="EMBL" id="KAG8188277.1"/>
    </source>
</evidence>
<evidence type="ECO:0000256" key="4">
    <source>
        <dbReference type="SAM" id="SignalP"/>
    </source>
</evidence>
<keyword evidence="7" id="KW-1185">Reference proteome</keyword>
<evidence type="ECO:0000313" key="7">
    <source>
        <dbReference type="Proteomes" id="UP000827092"/>
    </source>
</evidence>
<proteinExistence type="predicted"/>
<comment type="subcellular location">
    <subcellularLocation>
        <location evidence="1">Secreted</location>
    </subcellularLocation>
</comment>
<keyword evidence="2" id="KW-0964">Secreted</keyword>
<evidence type="ECO:0000259" key="5">
    <source>
        <dbReference type="Pfam" id="PF06607"/>
    </source>
</evidence>
<evidence type="ECO:0000256" key="3">
    <source>
        <dbReference type="ARBA" id="ARBA00023157"/>
    </source>
</evidence>
<dbReference type="Proteomes" id="UP000827092">
    <property type="component" value="Unassembled WGS sequence"/>
</dbReference>
<comment type="caution">
    <text evidence="6">The sequence shown here is derived from an EMBL/GenBank/DDBJ whole genome shotgun (WGS) entry which is preliminary data.</text>
</comment>
<sequence>MKGLMVYSVFGLLASVALSYQPRECSSARDCGPNACCRIGMQRYALPECSPLGDIGDPCRMGAEPEERTLFYPNQIFRYIEDSYALFCPCRPTLTCTRNVCSEPQLSDVAIEEAREEEALEEYME</sequence>
<evidence type="ECO:0000256" key="2">
    <source>
        <dbReference type="ARBA" id="ARBA00022525"/>
    </source>
</evidence>
<dbReference type="InterPro" id="IPR023569">
    <property type="entry name" value="Prokineticin_domain"/>
</dbReference>
<keyword evidence="4" id="KW-0732">Signal</keyword>
<dbReference type="Gene3D" id="2.10.80.10">
    <property type="entry name" value="Lipase, subunit A"/>
    <property type="match status" value="1"/>
</dbReference>
<accession>A0AAV6UVA8</accession>
<evidence type="ECO:0000256" key="1">
    <source>
        <dbReference type="ARBA" id="ARBA00004613"/>
    </source>
</evidence>
<feature type="chain" id="PRO_5043507372" description="Prokineticin domain-containing protein" evidence="4">
    <location>
        <begin position="20"/>
        <end position="125"/>
    </location>
</feature>
<dbReference type="Pfam" id="PF06607">
    <property type="entry name" value="Prokineticin"/>
    <property type="match status" value="1"/>
</dbReference>
<keyword evidence="3" id="KW-1015">Disulfide bond</keyword>
<reference evidence="6 7" key="1">
    <citation type="journal article" date="2022" name="Nat. Ecol. Evol.">
        <title>A masculinizing supergene underlies an exaggerated male reproductive morph in a spider.</title>
        <authorList>
            <person name="Hendrickx F."/>
            <person name="De Corte Z."/>
            <person name="Sonet G."/>
            <person name="Van Belleghem S.M."/>
            <person name="Kostlbacher S."/>
            <person name="Vangestel C."/>
        </authorList>
    </citation>
    <scope>NUCLEOTIDE SEQUENCE [LARGE SCALE GENOMIC DNA]</scope>
    <source>
        <strain evidence="6">W744_W776</strain>
    </source>
</reference>
<organism evidence="6 7">
    <name type="scientific">Oedothorax gibbosus</name>
    <dbReference type="NCBI Taxonomy" id="931172"/>
    <lineage>
        <taxon>Eukaryota</taxon>
        <taxon>Metazoa</taxon>
        <taxon>Ecdysozoa</taxon>
        <taxon>Arthropoda</taxon>
        <taxon>Chelicerata</taxon>
        <taxon>Arachnida</taxon>
        <taxon>Araneae</taxon>
        <taxon>Araneomorphae</taxon>
        <taxon>Entelegynae</taxon>
        <taxon>Araneoidea</taxon>
        <taxon>Linyphiidae</taxon>
        <taxon>Erigoninae</taxon>
        <taxon>Oedothorax</taxon>
    </lineage>
</organism>
<dbReference type="AlphaFoldDB" id="A0AAV6UVA8"/>